<sequence>MKFKYEKPQNGYPEWNNNPQIVSLNMNKPHSDFVSYETKEQAIEGIKENSSRYISLNGKWKFNFCKDIESIPEDFYEINYNNDSWDEIDVPSNWQIKGYGIPQYTNLIYPWTGREDIKPPFAPVKINEAGCYVKYIDITKEQLNKKVLINFQGVESCFYLYVNGEIVGFSKDSFSPSEFDITDYLVEGKNKIGVKVYRWCDASWLEDQDFWRLSGIFRDVYLEIKNKTHIVDFRVDSNLTDDYKDGTFSTKVKVVGIGNYNIKLELYDKENIIYSSKKEVTVDGKANLHFNTIIDNPRKWSAEQPNLYKVIISLENENNEVIEYVSCDTGFRRFEIKENVMHINGKRILFNGVNRHEFDSEMGRAINKEIMEKDIKIMKQFNVNALRTSHYPNNPYMYDLCDKYGLYVIDEVNLETHGTWKYGQKEEEGALPGSKSEWTDAVLARCKSMFERDKNHPSIIIWSLGNESFGGENFRKMYRFFKDNDKSRIVHYEGIFHHRMYEDVSEIESQMYTRPWEIEEYAKNNPKKPHIMCEYTHSMGNSNGNLDAYYKLFRQYDVLQGGFVWDFKDQAILKKEGDISYLAYGGDFGDFPNDYDFSGNGLVFADGEVTPKFYEIKYWYADVLFEDVKEGLVKIKNDYLFNNLNRYDIFITTTKNGEFVDEKCVNIDLEPGQTYGLEYDVVQKRYKGEEYIVTFTVKEKNETMYASKGHEIKHHQVVLKPNTLQIEREENTNKVNINEEDKLITLSTEKVKVSLSKESGLLEQYIVNGENILKEESRPYFWRSSTNNDRGFKNEIDAVSWRNPKMNLVNIKIENYINLVNLVVDIELDNNSTVTYVYSLDSNSKLKVQQILNPNRDLAKIPVISDMFILKEEFKNITYYGRGEIENYWDKYKSAKVGLYEDIVTEKMVNYLQPQENGAKTDVRYLEIKNEKGEGIKISGVPTFEFNISKYHPEDVEIADHFYKLKPLDATVLRIIYKQMGVGGDDSWRALPHPEYILNPNKIYTLTYEIKPI</sequence>
<dbReference type="InterPro" id="IPR011013">
    <property type="entry name" value="Gal_mutarotase_sf_dom"/>
</dbReference>
<dbReference type="InterPro" id="IPR008979">
    <property type="entry name" value="Galactose-bd-like_sf"/>
</dbReference>
<dbReference type="AlphaFoldDB" id="A0A1V1I1X0"/>
<gene>
    <name evidence="10" type="ORF">CRIB_1601</name>
</gene>
<dbReference type="InterPro" id="IPR014718">
    <property type="entry name" value="GH-type_carb-bd"/>
</dbReference>
<dbReference type="Proteomes" id="UP000245622">
    <property type="component" value="Chromosome 1"/>
</dbReference>
<dbReference type="PANTHER" id="PTHR46323:SF2">
    <property type="entry name" value="BETA-GALACTOSIDASE"/>
    <property type="match status" value="1"/>
</dbReference>
<dbReference type="InterPro" id="IPR032312">
    <property type="entry name" value="LacZ_4"/>
</dbReference>
<reference evidence="10 11" key="1">
    <citation type="submission" date="2014-04" db="EMBL/GenBank/DDBJ databases">
        <authorList>
            <person name="Hornung B.V."/>
        </authorList>
    </citation>
    <scope>NUCLEOTIDE SEQUENCE [LARGE SCALE GENOMIC DNA]</scope>
    <source>
        <strain evidence="10 11">CRIB</strain>
    </source>
</reference>
<name>A0A1V1I1X0_9FIRM</name>
<dbReference type="Pfam" id="PF02929">
    <property type="entry name" value="Bgal_small_N"/>
    <property type="match status" value="1"/>
</dbReference>
<dbReference type="RefSeq" id="WP_180701749.1">
    <property type="nucleotide sequence ID" value="NZ_CAONDH010000016.1"/>
</dbReference>
<organism evidence="10 11">
    <name type="scientific">Romboutsia ilealis</name>
    <dbReference type="NCBI Taxonomy" id="1115758"/>
    <lineage>
        <taxon>Bacteria</taxon>
        <taxon>Bacillati</taxon>
        <taxon>Bacillota</taxon>
        <taxon>Clostridia</taxon>
        <taxon>Peptostreptococcales</taxon>
        <taxon>Peptostreptococcaceae</taxon>
        <taxon>Romboutsia</taxon>
    </lineage>
</organism>
<protein>
    <recommendedName>
        <fullName evidence="4 8">Beta-galactosidase</fullName>
        <ecNumber evidence="3 8">3.2.1.23</ecNumber>
    </recommendedName>
    <alternativeName>
        <fullName evidence="7 8">Lactase</fullName>
    </alternativeName>
</protein>
<dbReference type="InterPro" id="IPR006102">
    <property type="entry name" value="Ig-like_GH2"/>
</dbReference>
<comment type="catalytic activity">
    <reaction evidence="1 8">
        <text>Hydrolysis of terminal non-reducing beta-D-galactose residues in beta-D-galactosides.</text>
        <dbReference type="EC" id="3.2.1.23"/>
    </reaction>
</comment>
<dbReference type="SUPFAM" id="SSF74650">
    <property type="entry name" value="Galactose mutarotase-like"/>
    <property type="match status" value="1"/>
</dbReference>
<dbReference type="InterPro" id="IPR006103">
    <property type="entry name" value="Glyco_hydro_2_cat"/>
</dbReference>
<dbReference type="GeneID" id="82205635"/>
<comment type="similarity">
    <text evidence="2 8">Belongs to the glycosyl hydrolase 2 family.</text>
</comment>
<dbReference type="InterPro" id="IPR006104">
    <property type="entry name" value="Glyco_hydro_2_N"/>
</dbReference>
<evidence type="ECO:0000256" key="8">
    <source>
        <dbReference type="RuleBase" id="RU361154"/>
    </source>
</evidence>
<dbReference type="PROSITE" id="PS00719">
    <property type="entry name" value="GLYCOSYL_HYDROL_F2_1"/>
    <property type="match status" value="1"/>
</dbReference>
<accession>A0A1V1I1X0</accession>
<evidence type="ECO:0000256" key="3">
    <source>
        <dbReference type="ARBA" id="ARBA00012756"/>
    </source>
</evidence>
<feature type="domain" description="Beta galactosidase small chain/" evidence="9">
    <location>
        <begin position="745"/>
        <end position="1011"/>
    </location>
</feature>
<dbReference type="GO" id="GO:0009341">
    <property type="term" value="C:beta-galactosidase complex"/>
    <property type="evidence" value="ECO:0007669"/>
    <property type="project" value="InterPro"/>
</dbReference>
<dbReference type="Pfam" id="PF02837">
    <property type="entry name" value="Glyco_hydro_2_N"/>
    <property type="match status" value="1"/>
</dbReference>
<dbReference type="Gene3D" id="2.70.98.10">
    <property type="match status" value="1"/>
</dbReference>
<dbReference type="KEGG" id="ril:CRIB_1601"/>
<dbReference type="SUPFAM" id="SSF49785">
    <property type="entry name" value="Galactose-binding domain-like"/>
    <property type="match status" value="1"/>
</dbReference>
<dbReference type="InterPro" id="IPR017853">
    <property type="entry name" value="GH"/>
</dbReference>
<dbReference type="GO" id="GO:0030246">
    <property type="term" value="F:carbohydrate binding"/>
    <property type="evidence" value="ECO:0007669"/>
    <property type="project" value="InterPro"/>
</dbReference>
<dbReference type="Gene3D" id="3.20.20.80">
    <property type="entry name" value="Glycosidases"/>
    <property type="match status" value="1"/>
</dbReference>
<dbReference type="GO" id="GO:0004565">
    <property type="term" value="F:beta-galactosidase activity"/>
    <property type="evidence" value="ECO:0007669"/>
    <property type="project" value="UniProtKB-EC"/>
</dbReference>
<dbReference type="InterPro" id="IPR050347">
    <property type="entry name" value="Bact_Beta-galactosidase"/>
</dbReference>
<dbReference type="SUPFAM" id="SSF51445">
    <property type="entry name" value="(Trans)glycosidases"/>
    <property type="match status" value="1"/>
</dbReference>
<evidence type="ECO:0000313" key="11">
    <source>
        <dbReference type="Proteomes" id="UP000245622"/>
    </source>
</evidence>
<evidence type="ECO:0000256" key="4">
    <source>
        <dbReference type="ARBA" id="ARBA00013303"/>
    </source>
</evidence>
<dbReference type="PRINTS" id="PR00132">
    <property type="entry name" value="GLHYDRLASE2"/>
</dbReference>
<proteinExistence type="inferred from homology"/>
<dbReference type="SUPFAM" id="SSF49303">
    <property type="entry name" value="beta-Galactosidase/glucuronidase domain"/>
    <property type="match status" value="2"/>
</dbReference>
<evidence type="ECO:0000256" key="5">
    <source>
        <dbReference type="ARBA" id="ARBA00022801"/>
    </source>
</evidence>
<dbReference type="PROSITE" id="PS00608">
    <property type="entry name" value="GLYCOSYL_HYDROL_F2_2"/>
    <property type="match status" value="1"/>
</dbReference>
<dbReference type="InterPro" id="IPR023230">
    <property type="entry name" value="Glyco_hydro_2_CS"/>
</dbReference>
<dbReference type="Gene3D" id="2.60.40.10">
    <property type="entry name" value="Immunoglobulins"/>
    <property type="match status" value="2"/>
</dbReference>
<dbReference type="InterPro" id="IPR006101">
    <property type="entry name" value="Glyco_hydro_2"/>
</dbReference>
<dbReference type="InterPro" id="IPR004199">
    <property type="entry name" value="B-gal_small/dom_5"/>
</dbReference>
<keyword evidence="5 8" id="KW-0378">Hydrolase</keyword>
<evidence type="ECO:0000259" key="9">
    <source>
        <dbReference type="SMART" id="SM01038"/>
    </source>
</evidence>
<evidence type="ECO:0000256" key="7">
    <source>
        <dbReference type="ARBA" id="ARBA00032230"/>
    </source>
</evidence>
<dbReference type="Gene3D" id="2.60.120.260">
    <property type="entry name" value="Galactose-binding domain-like"/>
    <property type="match status" value="1"/>
</dbReference>
<dbReference type="SMART" id="SM01038">
    <property type="entry name" value="Bgal_small_N"/>
    <property type="match status" value="1"/>
</dbReference>
<dbReference type="InterPro" id="IPR036156">
    <property type="entry name" value="Beta-gal/glucu_dom_sf"/>
</dbReference>
<dbReference type="Pfam" id="PF02836">
    <property type="entry name" value="Glyco_hydro_2_C"/>
    <property type="match status" value="1"/>
</dbReference>
<dbReference type="PANTHER" id="PTHR46323">
    <property type="entry name" value="BETA-GALACTOSIDASE"/>
    <property type="match status" value="1"/>
</dbReference>
<dbReference type="EC" id="3.2.1.23" evidence="3 8"/>
<keyword evidence="11" id="KW-1185">Reference proteome</keyword>
<dbReference type="GO" id="GO:0005990">
    <property type="term" value="P:lactose catabolic process"/>
    <property type="evidence" value="ECO:0007669"/>
    <property type="project" value="TreeGrafter"/>
</dbReference>
<evidence type="ECO:0000256" key="2">
    <source>
        <dbReference type="ARBA" id="ARBA00007401"/>
    </source>
</evidence>
<dbReference type="EMBL" id="LN555523">
    <property type="protein sequence ID" value="CED94208.1"/>
    <property type="molecule type" value="Genomic_DNA"/>
</dbReference>
<evidence type="ECO:0000256" key="1">
    <source>
        <dbReference type="ARBA" id="ARBA00001412"/>
    </source>
</evidence>
<dbReference type="Pfam" id="PF16353">
    <property type="entry name" value="LacZ_4"/>
    <property type="match status" value="1"/>
</dbReference>
<evidence type="ECO:0000256" key="6">
    <source>
        <dbReference type="ARBA" id="ARBA00023295"/>
    </source>
</evidence>
<evidence type="ECO:0000313" key="10">
    <source>
        <dbReference type="EMBL" id="CED94208.1"/>
    </source>
</evidence>
<dbReference type="Pfam" id="PF00703">
    <property type="entry name" value="Glyco_hydro_2"/>
    <property type="match status" value="1"/>
</dbReference>
<dbReference type="InterPro" id="IPR023232">
    <property type="entry name" value="Glyco_hydro_2_AS"/>
</dbReference>
<dbReference type="InterPro" id="IPR013783">
    <property type="entry name" value="Ig-like_fold"/>
</dbReference>
<keyword evidence="6 8" id="KW-0326">Glycosidase</keyword>